<protein>
    <recommendedName>
        <fullName evidence="4">Pathway-specific nitrogen regulator</fullName>
    </recommendedName>
</protein>
<feature type="compositionally biased region" description="Low complexity" evidence="1">
    <location>
        <begin position="424"/>
        <end position="435"/>
    </location>
</feature>
<proteinExistence type="predicted"/>
<dbReference type="OrthoDB" id="5369448at2759"/>
<evidence type="ECO:0000313" key="2">
    <source>
        <dbReference type="EMBL" id="ETR97518.1"/>
    </source>
</evidence>
<dbReference type="AlphaFoldDB" id="A0A024RWR6"/>
<feature type="compositionally biased region" description="Basic and acidic residues" evidence="1">
    <location>
        <begin position="54"/>
        <end position="65"/>
    </location>
</feature>
<feature type="compositionally biased region" description="Basic and acidic residues" evidence="1">
    <location>
        <begin position="620"/>
        <end position="629"/>
    </location>
</feature>
<dbReference type="HOGENOM" id="CLU_438757_0_0_1"/>
<evidence type="ECO:0000256" key="1">
    <source>
        <dbReference type="SAM" id="MobiDB-lite"/>
    </source>
</evidence>
<feature type="compositionally biased region" description="Acidic residues" evidence="1">
    <location>
        <begin position="375"/>
        <end position="390"/>
    </location>
</feature>
<evidence type="ECO:0008006" key="4">
    <source>
        <dbReference type="Google" id="ProtNLM"/>
    </source>
</evidence>
<dbReference type="KEGG" id="trr:M419DRAFT_104432"/>
<dbReference type="Proteomes" id="UP000024376">
    <property type="component" value="Unassembled WGS sequence"/>
</dbReference>
<evidence type="ECO:0000313" key="3">
    <source>
        <dbReference type="Proteomes" id="UP000024376"/>
    </source>
</evidence>
<feature type="compositionally biased region" description="Low complexity" evidence="1">
    <location>
        <begin position="82"/>
        <end position="107"/>
    </location>
</feature>
<feature type="region of interest" description="Disordered" evidence="1">
    <location>
        <begin position="609"/>
        <end position="662"/>
    </location>
</feature>
<feature type="region of interest" description="Disordered" evidence="1">
    <location>
        <begin position="1"/>
        <end position="150"/>
    </location>
</feature>
<dbReference type="EMBL" id="KI911170">
    <property type="protein sequence ID" value="ETR97518.1"/>
    <property type="molecule type" value="Genomic_DNA"/>
</dbReference>
<name>A0A024RWR6_HYPJR</name>
<feature type="compositionally biased region" description="Basic and acidic residues" evidence="1">
    <location>
        <begin position="1"/>
        <end position="11"/>
    </location>
</feature>
<reference evidence="3" key="1">
    <citation type="journal article" date="2013" name="Ind. Biotechnol.">
        <title>Comparative genomics analysis of Trichoderma reesei strains.</title>
        <authorList>
            <person name="Koike H."/>
            <person name="Aerts A."/>
            <person name="LaButti K."/>
            <person name="Grigoriev I.V."/>
            <person name="Baker S.E."/>
        </authorList>
    </citation>
    <scope>NUCLEOTIDE SEQUENCE [LARGE SCALE GENOMIC DNA]</scope>
    <source>
        <strain evidence="3">ATCC 56765 / BCRC 32924 / NRRL 11460 / Rut C-30</strain>
    </source>
</reference>
<gene>
    <name evidence="2" type="ORF">M419DRAFT_104432</name>
</gene>
<sequence length="662" mass="72977">MEDYRYDHDHEYDDDDTTMSHADAADTSSHHGHDDDVFSDNNSPRSSMGSVSEGDPRKAAHDGLRSPRISDIQQQYDEPRSSLRSASSSAGKAAQHAAASSSSPAPSVVGAGQPQPRSGRRSALPTVSRLGSPNLSTQYSPKKTPPRFKKNDPPLVLLHVTLLPLRWCWGDVLDDAKTSELSEGVKTLREAWRQLQDTIGDTIQDRGVLLPHPQDDFEAMEERLLEALELPFKRRARILECGHYLGPSNEMPFADEEEEDDDVDADPYDEDAPARPRVPEKQTHWCSTCHCEIRFDALGAGKIYRVKVYASNGLLRAGAWEACWKEMERVDIEIEPMMDAKLQDELVRLAARQDRVIHSKSRAGRRPLSSRVQDVEDERESEEDLDDPAGGDETMGHDSFMPQDGSTPRTSFEGYGDTYRAKSRQASGRASRGGRPPTGFAQTDAFGQQHKKQRRFAAGSFPDMIVNAFKALLDDKRNLAILLLSVLTVAVAVRGGVNSPFYDDIAAFQPVLTESSETPTTVVSEAIGEDGPVQVEVGVEGDDDVSFSPTSAVVEILLTPQAKADGENPCAAMEPQTVEKWLTATVTERTTVAQTDMPEADDDLFGTKTGDEEVDDESFEGAKDADGVHYLDGLPGEEDAGEQQQTHGQSDWEWGSRFKFPW</sequence>
<feature type="compositionally biased region" description="Polar residues" evidence="1">
    <location>
        <begin position="39"/>
        <end position="50"/>
    </location>
</feature>
<feature type="region of interest" description="Disordered" evidence="1">
    <location>
        <begin position="358"/>
        <end position="448"/>
    </location>
</feature>
<feature type="compositionally biased region" description="Polar residues" evidence="1">
    <location>
        <begin position="129"/>
        <end position="141"/>
    </location>
</feature>
<feature type="compositionally biased region" description="Acidic residues" evidence="1">
    <location>
        <begin position="253"/>
        <end position="271"/>
    </location>
</feature>
<accession>A0A024RWR6</accession>
<feature type="region of interest" description="Disordered" evidence="1">
    <location>
        <begin position="249"/>
        <end position="279"/>
    </location>
</feature>
<organism evidence="2 3">
    <name type="scientific">Hypocrea jecorina (strain ATCC 56765 / BCRC 32924 / NRRL 11460 / Rut C-30)</name>
    <name type="common">Trichoderma reesei</name>
    <dbReference type="NCBI Taxonomy" id="1344414"/>
    <lineage>
        <taxon>Eukaryota</taxon>
        <taxon>Fungi</taxon>
        <taxon>Dikarya</taxon>
        <taxon>Ascomycota</taxon>
        <taxon>Pezizomycotina</taxon>
        <taxon>Sordariomycetes</taxon>
        <taxon>Hypocreomycetidae</taxon>
        <taxon>Hypocreales</taxon>
        <taxon>Hypocreaceae</taxon>
        <taxon>Trichoderma</taxon>
    </lineage>
</organism>